<dbReference type="AlphaFoldDB" id="A0A6P7TXX6"/>
<reference evidence="2" key="1">
    <citation type="submission" date="2025-08" db="UniProtKB">
        <authorList>
            <consortium name="RefSeq"/>
        </authorList>
    </citation>
    <scope>IDENTIFICATION</scope>
</reference>
<dbReference type="Proteomes" id="UP000515154">
    <property type="component" value="Unplaced"/>
</dbReference>
<organism evidence="1 2">
    <name type="scientific">Octopus sinensis</name>
    <name type="common">East Asian common octopus</name>
    <dbReference type="NCBI Taxonomy" id="2607531"/>
    <lineage>
        <taxon>Eukaryota</taxon>
        <taxon>Metazoa</taxon>
        <taxon>Spiralia</taxon>
        <taxon>Lophotrochozoa</taxon>
        <taxon>Mollusca</taxon>
        <taxon>Cephalopoda</taxon>
        <taxon>Coleoidea</taxon>
        <taxon>Octopodiformes</taxon>
        <taxon>Octopoda</taxon>
        <taxon>Incirrata</taxon>
        <taxon>Octopodidae</taxon>
        <taxon>Octopus</taxon>
    </lineage>
</organism>
<keyword evidence="1" id="KW-1185">Reference proteome</keyword>
<gene>
    <name evidence="2" type="primary">LOC115231404</name>
</gene>
<sequence>MKALGHRTRSKVQINEGMDEISRFTELSQEQVSKSKNMARSIDYCQTTKMSDKKVKRRIYSDEYLKFGVIPYDHNNSLPMCLMCKKVFTNEGMKPSRMLNHLKICHPDKLDADINYFSNLKYNYENRLMINQLFTKNSKMLEKGL</sequence>
<dbReference type="KEGG" id="osn:115231404"/>
<evidence type="ECO:0000313" key="2">
    <source>
        <dbReference type="RefSeq" id="XP_029657299.1"/>
    </source>
</evidence>
<evidence type="ECO:0000313" key="1">
    <source>
        <dbReference type="Proteomes" id="UP000515154"/>
    </source>
</evidence>
<dbReference type="RefSeq" id="XP_029657299.1">
    <property type="nucleotide sequence ID" value="XM_029801439.1"/>
</dbReference>
<accession>A0A6P7TXX6</accession>
<name>A0A6P7TXX6_9MOLL</name>
<protein>
    <submittedName>
        <fullName evidence="2">Protein FAM200B-like</fullName>
    </submittedName>
</protein>
<proteinExistence type="predicted"/>